<evidence type="ECO:0000256" key="2">
    <source>
        <dbReference type="ARBA" id="ARBA00022475"/>
    </source>
</evidence>
<dbReference type="SUPFAM" id="SSF49899">
    <property type="entry name" value="Concanavalin A-like lectins/glucanases"/>
    <property type="match status" value="1"/>
</dbReference>
<name>A0A944HE99_DENI1</name>
<dbReference type="InterPro" id="IPR006558">
    <property type="entry name" value="LamG-like"/>
</dbReference>
<dbReference type="EMBL" id="JAEKFT010000019">
    <property type="protein sequence ID" value="MBT0962711.1"/>
    <property type="molecule type" value="Genomic_DNA"/>
</dbReference>
<dbReference type="Proteomes" id="UP000694660">
    <property type="component" value="Unassembled WGS sequence"/>
</dbReference>
<evidence type="ECO:0000313" key="13">
    <source>
        <dbReference type="Proteomes" id="UP000694660"/>
    </source>
</evidence>
<dbReference type="InterPro" id="IPR013320">
    <property type="entry name" value="ConA-like_dom_sf"/>
</dbReference>
<dbReference type="InterPro" id="IPR002898">
    <property type="entry name" value="MotA_ExbB_proton_chnl"/>
</dbReference>
<evidence type="ECO:0000256" key="7">
    <source>
        <dbReference type="ARBA" id="ARBA00023157"/>
    </source>
</evidence>
<evidence type="ECO:0000256" key="5">
    <source>
        <dbReference type="ARBA" id="ARBA00022989"/>
    </source>
</evidence>
<dbReference type="AlphaFoldDB" id="A0A944HE99"/>
<keyword evidence="6 9" id="KW-0472">Membrane</keyword>
<dbReference type="SMART" id="SM00560">
    <property type="entry name" value="LamGL"/>
    <property type="match status" value="1"/>
</dbReference>
<reference evidence="13" key="1">
    <citation type="journal article" date="2022" name="ISME J.">
        <title>Genetic and phylogenetic analysis of dissimilatory iodate-reducing bacteria identifies potential niches across the world's oceans.</title>
        <authorList>
            <person name="Reyes-Umana V."/>
            <person name="Henning Z."/>
            <person name="Lee K."/>
            <person name="Barnum T.P."/>
            <person name="Coates J.D."/>
        </authorList>
    </citation>
    <scope>NUCLEOTIDE SEQUENCE [LARGE SCALE GENOMIC DNA]</scope>
    <source>
        <strain evidence="13">IR12</strain>
    </source>
</reference>
<evidence type="ECO:0000256" key="8">
    <source>
        <dbReference type="RuleBase" id="RU004057"/>
    </source>
</evidence>
<feature type="transmembrane region" description="Helical" evidence="9">
    <location>
        <begin position="355"/>
        <end position="375"/>
    </location>
</feature>
<evidence type="ECO:0000256" key="1">
    <source>
        <dbReference type="ARBA" id="ARBA00004651"/>
    </source>
</evidence>
<dbReference type="InterPro" id="IPR018765">
    <property type="entry name" value="DUF2341"/>
</dbReference>
<dbReference type="PANTHER" id="PTHR30625">
    <property type="entry name" value="PROTEIN TOLQ"/>
    <property type="match status" value="1"/>
</dbReference>
<organism evidence="12 13">
    <name type="scientific">Denitromonas iodatirespirans</name>
    <dbReference type="NCBI Taxonomy" id="2795389"/>
    <lineage>
        <taxon>Bacteria</taxon>
        <taxon>Pseudomonadati</taxon>
        <taxon>Pseudomonadota</taxon>
        <taxon>Betaproteobacteria</taxon>
        <taxon>Rhodocyclales</taxon>
        <taxon>Zoogloeaceae</taxon>
        <taxon>Denitromonas</taxon>
    </lineage>
</organism>
<comment type="subcellular location">
    <subcellularLocation>
        <location evidence="1">Cell membrane</location>
        <topology evidence="1">Multi-pass membrane protein</topology>
    </subcellularLocation>
    <subcellularLocation>
        <location evidence="8">Membrane</location>
        <topology evidence="8">Multi-pass membrane protein</topology>
    </subcellularLocation>
</comment>
<keyword evidence="3 9" id="KW-0812">Transmembrane</keyword>
<accession>A0A944HE99</accession>
<dbReference type="InterPro" id="IPR050790">
    <property type="entry name" value="ExbB/TolQ_transport"/>
</dbReference>
<evidence type="ECO:0000256" key="10">
    <source>
        <dbReference type="SAM" id="SignalP"/>
    </source>
</evidence>
<keyword evidence="13" id="KW-1185">Reference proteome</keyword>
<gene>
    <name evidence="12" type="ORF">I8J34_16135</name>
</gene>
<evidence type="ECO:0000256" key="9">
    <source>
        <dbReference type="SAM" id="Phobius"/>
    </source>
</evidence>
<dbReference type="Pfam" id="PF10102">
    <property type="entry name" value="DUF2341"/>
    <property type="match status" value="1"/>
</dbReference>
<keyword evidence="2" id="KW-1003">Cell membrane</keyword>
<keyword evidence="8" id="KW-0653">Protein transport</keyword>
<evidence type="ECO:0000256" key="3">
    <source>
        <dbReference type="ARBA" id="ARBA00022692"/>
    </source>
</evidence>
<feature type="signal peptide" evidence="10">
    <location>
        <begin position="1"/>
        <end position="19"/>
    </location>
</feature>
<feature type="chain" id="PRO_5037944463" evidence="10">
    <location>
        <begin position="20"/>
        <end position="560"/>
    </location>
</feature>
<proteinExistence type="inferred from homology"/>
<dbReference type="Pfam" id="PF01618">
    <property type="entry name" value="MotA_ExbB"/>
    <property type="match status" value="1"/>
</dbReference>
<dbReference type="RefSeq" id="WP_214362661.1">
    <property type="nucleotide sequence ID" value="NZ_JAEKFT010000019.1"/>
</dbReference>
<dbReference type="GO" id="GO:0017038">
    <property type="term" value="P:protein import"/>
    <property type="evidence" value="ECO:0007669"/>
    <property type="project" value="TreeGrafter"/>
</dbReference>
<dbReference type="Gene3D" id="2.60.120.200">
    <property type="match status" value="1"/>
</dbReference>
<comment type="similarity">
    <text evidence="8">Belongs to the exbB/tolQ family.</text>
</comment>
<keyword evidence="7" id="KW-1015">Disulfide bond</keyword>
<dbReference type="Pfam" id="PF13385">
    <property type="entry name" value="Laminin_G_3"/>
    <property type="match status" value="1"/>
</dbReference>
<keyword evidence="4 10" id="KW-0732">Signal</keyword>
<evidence type="ECO:0000256" key="6">
    <source>
        <dbReference type="ARBA" id="ARBA00023136"/>
    </source>
</evidence>
<comment type="caution">
    <text evidence="12">The sequence shown here is derived from an EMBL/GenBank/DDBJ whole genome shotgun (WGS) entry which is preliminary data.</text>
</comment>
<feature type="transmembrane region" description="Helical" evidence="9">
    <location>
        <begin position="464"/>
        <end position="497"/>
    </location>
</feature>
<sequence length="560" mass="58910">MKKLFALVLALALPVSAHAWWNEAWTARRAVVIDTTAETGVAVPAASMVTVPVRLHSGNFDFLGAKLDGSDLRFMAADDLTPLKFHIERYNSTDELALAWVQVPQVAPQMADQKVFVYVGNVGAAAEQDAAGSYDASTAAVFHFAQGDAPPVDSSKHANVATAPVAIETAGLLGASARFDGTQAMEIAPSAALALDGSRGLTLSMWLRPDDGVTEGTLYQQDGVRLDLVGGTLVLRTPAGDVTGGGVGAGAWHHVAVSVGGGKVVFYVDGDQVAAGEVQLPLLQAPVRIGEGFVGLLDELQISNTVRSGDWVKLAVAAQGPEGRLLRVVEDAGEAADEGGHSYFGVLVDNLTVDAWVVIIILMVMFAIALLVMVAKAQFVARVDRHNRAFLQHFREAKDDFLSIAQGRAHAHSSLFRLYSAGVREVGKRVADGREHLTGASLNAIKASVDADLVRESHRLNDKMVLLTIAISGGPFLGLLGTVVGVMITFAAIAAAGDVNVNAIAPGIAAALLATVAGLAVAIPALFGYNYLAGRIKNISADMHIFVDEFITRIAEVYDR</sequence>
<evidence type="ECO:0000259" key="11">
    <source>
        <dbReference type="SMART" id="SM00560"/>
    </source>
</evidence>
<keyword evidence="8" id="KW-0813">Transport</keyword>
<evidence type="ECO:0000256" key="4">
    <source>
        <dbReference type="ARBA" id="ARBA00022729"/>
    </source>
</evidence>
<dbReference type="GO" id="GO:0005886">
    <property type="term" value="C:plasma membrane"/>
    <property type="evidence" value="ECO:0007669"/>
    <property type="project" value="UniProtKB-SubCell"/>
</dbReference>
<evidence type="ECO:0000313" key="12">
    <source>
        <dbReference type="EMBL" id="MBT0962711.1"/>
    </source>
</evidence>
<feature type="domain" description="LamG-like jellyroll fold" evidence="11">
    <location>
        <begin position="199"/>
        <end position="310"/>
    </location>
</feature>
<feature type="transmembrane region" description="Helical" evidence="9">
    <location>
        <begin position="503"/>
        <end position="527"/>
    </location>
</feature>
<keyword evidence="5 9" id="KW-1133">Transmembrane helix</keyword>
<protein>
    <submittedName>
        <fullName evidence="12">DUF2341 domain-containing protein</fullName>
    </submittedName>
</protein>
<dbReference type="PANTHER" id="PTHR30625:SF3">
    <property type="entry name" value="TOL-PAL SYSTEM PROTEIN TOLQ"/>
    <property type="match status" value="1"/>
</dbReference>